<accession>A0ABZ0IP91</accession>
<name>A0ABZ0IP91_9BACT</name>
<sequence>MIYTKNIFRSLLLAGCICLLPSLASASVEDGSEDKSKDNKEQCDQEDKDKKAAEAAVVKEKPKAVNYTASSQKSREIVPGLSNKADSSSVLSYNFIFYLVYKFKYSESEEEFSQESRTTD</sequence>
<feature type="compositionally biased region" description="Basic and acidic residues" evidence="1">
    <location>
        <begin position="33"/>
        <end position="57"/>
    </location>
</feature>
<feature type="signal peptide" evidence="2">
    <location>
        <begin position="1"/>
        <end position="26"/>
    </location>
</feature>
<dbReference type="RefSeq" id="WP_317489256.1">
    <property type="nucleotide sequence ID" value="NZ_CP136051.1"/>
</dbReference>
<keyword evidence="4" id="KW-1185">Reference proteome</keyword>
<dbReference type="EMBL" id="CP136051">
    <property type="protein sequence ID" value="WOK06541.1"/>
    <property type="molecule type" value="Genomic_DNA"/>
</dbReference>
<protein>
    <submittedName>
        <fullName evidence="3">Uncharacterized protein</fullName>
    </submittedName>
</protein>
<organism evidence="3 4">
    <name type="scientific">Imperialibacter roseus</name>
    <dbReference type="NCBI Taxonomy" id="1324217"/>
    <lineage>
        <taxon>Bacteria</taxon>
        <taxon>Pseudomonadati</taxon>
        <taxon>Bacteroidota</taxon>
        <taxon>Cytophagia</taxon>
        <taxon>Cytophagales</taxon>
        <taxon>Flammeovirgaceae</taxon>
        <taxon>Imperialibacter</taxon>
    </lineage>
</organism>
<gene>
    <name evidence="3" type="ORF">RT717_26050</name>
</gene>
<reference evidence="3 4" key="1">
    <citation type="journal article" date="2023" name="Microbiol. Resour. Announc.">
        <title>Complete Genome Sequence of Imperialibacter roseus strain P4T.</title>
        <authorList>
            <person name="Tizabi D.R."/>
            <person name="Bachvaroff T."/>
            <person name="Hill R.T."/>
        </authorList>
    </citation>
    <scope>NUCLEOTIDE SEQUENCE [LARGE SCALE GENOMIC DNA]</scope>
    <source>
        <strain evidence="3 4">P4T</strain>
    </source>
</reference>
<evidence type="ECO:0000256" key="2">
    <source>
        <dbReference type="SAM" id="SignalP"/>
    </source>
</evidence>
<evidence type="ECO:0000313" key="3">
    <source>
        <dbReference type="EMBL" id="WOK06541.1"/>
    </source>
</evidence>
<evidence type="ECO:0000313" key="4">
    <source>
        <dbReference type="Proteomes" id="UP001302349"/>
    </source>
</evidence>
<dbReference type="Proteomes" id="UP001302349">
    <property type="component" value="Chromosome"/>
</dbReference>
<feature type="chain" id="PRO_5045387945" evidence="2">
    <location>
        <begin position="27"/>
        <end position="120"/>
    </location>
</feature>
<feature type="region of interest" description="Disordered" evidence="1">
    <location>
        <begin position="27"/>
        <end position="57"/>
    </location>
</feature>
<evidence type="ECO:0000256" key="1">
    <source>
        <dbReference type="SAM" id="MobiDB-lite"/>
    </source>
</evidence>
<keyword evidence="2" id="KW-0732">Signal</keyword>
<proteinExistence type="predicted"/>